<proteinExistence type="predicted"/>
<name>S2NZI3_LACPA</name>
<dbReference type="Proteomes" id="UP000014270">
    <property type="component" value="Unassembled WGS sequence"/>
</dbReference>
<dbReference type="PATRIC" id="fig|1256225.3.peg.2591"/>
<reference evidence="1 2" key="1">
    <citation type="journal article" date="2013" name="PLoS ONE">
        <title>Lactobacillus paracasei comparative genomics: towards species pan-genome definition and exploitation of diversity.</title>
        <authorList>
            <person name="Smokvina T."/>
            <person name="Wels M."/>
            <person name="Polka J."/>
            <person name="Chervaux C."/>
            <person name="Brisse S."/>
            <person name="Boekhorst J."/>
            <person name="van Hylckama Vlieg J.E."/>
            <person name="Siezen R.J."/>
        </authorList>
    </citation>
    <scope>NUCLEOTIDE SEQUENCE [LARGE SCALE GENOMIC DNA]</scope>
    <source>
        <strain evidence="1 2">Lpp225</strain>
    </source>
</reference>
<organism evidence="1 2">
    <name type="scientific">Lacticaseibacillus paracasei subsp. paracasei Lpp225</name>
    <dbReference type="NCBI Taxonomy" id="1256225"/>
    <lineage>
        <taxon>Bacteria</taxon>
        <taxon>Bacillati</taxon>
        <taxon>Bacillota</taxon>
        <taxon>Bacilli</taxon>
        <taxon>Lactobacillales</taxon>
        <taxon>Lactobacillaceae</taxon>
        <taxon>Lacticaseibacillus</taxon>
    </lineage>
</organism>
<gene>
    <name evidence="1" type="ORF">Lpp225_2507</name>
</gene>
<evidence type="ECO:0000313" key="1">
    <source>
        <dbReference type="EMBL" id="EPC36523.1"/>
    </source>
</evidence>
<accession>S2NZI3</accession>
<evidence type="ECO:0000313" key="2">
    <source>
        <dbReference type="Proteomes" id="UP000014270"/>
    </source>
</evidence>
<dbReference type="AlphaFoldDB" id="S2NZI3"/>
<comment type="caution">
    <text evidence="1">The sequence shown here is derived from an EMBL/GenBank/DDBJ whole genome shotgun (WGS) entry which is preliminary data.</text>
</comment>
<dbReference type="EMBL" id="ANMM01000022">
    <property type="protein sequence ID" value="EPC36523.1"/>
    <property type="molecule type" value="Genomic_DNA"/>
</dbReference>
<protein>
    <submittedName>
        <fullName evidence="1">Uncharacterized protein</fullName>
    </submittedName>
</protein>
<sequence length="45" mass="5012">MRKGAVLVWVHERLFSEKIVNVKKAALSADKLSAPRTAYRGTTLV</sequence>